<dbReference type="OrthoDB" id="96314at2759"/>
<feature type="compositionally biased region" description="Polar residues" evidence="2">
    <location>
        <begin position="354"/>
        <end position="363"/>
    </location>
</feature>
<dbReference type="InterPro" id="IPR017850">
    <property type="entry name" value="Alkaline_phosphatase_core_sf"/>
</dbReference>
<reference evidence="4" key="1">
    <citation type="submission" date="2023-01" db="EMBL/GenBank/DDBJ databases">
        <authorList>
            <person name="Van Ghelder C."/>
            <person name="Rancurel C."/>
        </authorList>
    </citation>
    <scope>NUCLEOTIDE SEQUENCE</scope>
    <source>
        <strain evidence="4">CNCM I-4278</strain>
    </source>
</reference>
<dbReference type="GO" id="GO:0005539">
    <property type="term" value="F:glycosaminoglycan binding"/>
    <property type="evidence" value="ECO:0007669"/>
    <property type="project" value="TreeGrafter"/>
</dbReference>
<evidence type="ECO:0000259" key="3">
    <source>
        <dbReference type="Pfam" id="PF00884"/>
    </source>
</evidence>
<dbReference type="PANTHER" id="PTHR43108:SF8">
    <property type="entry name" value="SD21168P"/>
    <property type="match status" value="1"/>
</dbReference>
<dbReference type="GO" id="GO:0008449">
    <property type="term" value="F:N-acetylglucosamine-6-sulfatase activity"/>
    <property type="evidence" value="ECO:0007669"/>
    <property type="project" value="TreeGrafter"/>
</dbReference>
<evidence type="ECO:0000313" key="5">
    <source>
        <dbReference type="Proteomes" id="UP001152607"/>
    </source>
</evidence>
<dbReference type="SUPFAM" id="SSF53649">
    <property type="entry name" value="Alkaline phosphatase-like"/>
    <property type="match status" value="1"/>
</dbReference>
<dbReference type="Pfam" id="PF00884">
    <property type="entry name" value="Sulfatase"/>
    <property type="match status" value="1"/>
</dbReference>
<dbReference type="InterPro" id="IPR000917">
    <property type="entry name" value="Sulfatase_N"/>
</dbReference>
<evidence type="ECO:0000313" key="4">
    <source>
        <dbReference type="EMBL" id="CAI6339932.1"/>
    </source>
</evidence>
<comment type="caution">
    <text evidence="4">The sequence shown here is derived from an EMBL/GenBank/DDBJ whole genome shotgun (WGS) entry which is preliminary data.</text>
</comment>
<keyword evidence="5" id="KW-1185">Reference proteome</keyword>
<protein>
    <recommendedName>
        <fullName evidence="3">Sulfatase N-terminal domain-containing protein</fullName>
    </recommendedName>
</protein>
<dbReference type="EMBL" id="CAOQHR010000010">
    <property type="protein sequence ID" value="CAI6339932.1"/>
    <property type="molecule type" value="Genomic_DNA"/>
</dbReference>
<sequence length="401" mass="44735">MIDDDDPFFLFLSPTAPHADDETQITVPCQRHMDLFPNITAPRLPNFNPSDEAQSHIGGWIKSIPFMSEGNITWADSEYRRRIQALQGIDEMLADLLKKLEENKVLDNTYVVFSSDNGYHLGNHRMTAGKATAFIEDTNLPFVVRGPGIQAESKTSIPSSFIDIAPTLLDIAGVSEADRPSFLDGRSVLPQWKDPNAELPGAGDGNNFEVLNIEYWGSNGVFIPNVELYNTIDDPYELNNLARDPNAETTKLLNRLNAMLLVQKSCSTDVCQNPWMVLLANSTLPAVSTLKQSMHSMYDEHFASFPKVNIARCLGFQSTANEAPFWPPGAKEYLYENKNSTEALGPSRKFTPTVPENETPQGTEEQRHVTIDEIMQSTRELTADELNKDQEYVTRSSGRGS</sequence>
<accession>A0A9W4USG9</accession>
<proteinExistence type="inferred from homology"/>
<gene>
    <name evidence="4" type="ORF">PDIGIT_LOCUS13097</name>
</gene>
<comment type="similarity">
    <text evidence="1">Belongs to the sulfatase family.</text>
</comment>
<feature type="region of interest" description="Disordered" evidence="2">
    <location>
        <begin position="342"/>
        <end position="401"/>
    </location>
</feature>
<feature type="domain" description="Sulfatase N-terminal" evidence="3">
    <location>
        <begin position="4"/>
        <end position="174"/>
    </location>
</feature>
<feature type="compositionally biased region" description="Basic and acidic residues" evidence="2">
    <location>
        <begin position="381"/>
        <end position="392"/>
    </location>
</feature>
<dbReference type="Gene3D" id="3.40.720.10">
    <property type="entry name" value="Alkaline Phosphatase, subunit A"/>
    <property type="match status" value="1"/>
</dbReference>
<dbReference type="PANTHER" id="PTHR43108">
    <property type="entry name" value="N-ACETYLGLUCOSAMINE-6-SULFATASE FAMILY MEMBER"/>
    <property type="match status" value="1"/>
</dbReference>
<dbReference type="Proteomes" id="UP001152607">
    <property type="component" value="Unassembled WGS sequence"/>
</dbReference>
<organism evidence="4 5">
    <name type="scientific">Periconia digitata</name>
    <dbReference type="NCBI Taxonomy" id="1303443"/>
    <lineage>
        <taxon>Eukaryota</taxon>
        <taxon>Fungi</taxon>
        <taxon>Dikarya</taxon>
        <taxon>Ascomycota</taxon>
        <taxon>Pezizomycotina</taxon>
        <taxon>Dothideomycetes</taxon>
        <taxon>Pleosporomycetidae</taxon>
        <taxon>Pleosporales</taxon>
        <taxon>Massarineae</taxon>
        <taxon>Periconiaceae</taxon>
        <taxon>Periconia</taxon>
    </lineage>
</organism>
<evidence type="ECO:0000256" key="2">
    <source>
        <dbReference type="SAM" id="MobiDB-lite"/>
    </source>
</evidence>
<dbReference type="AlphaFoldDB" id="A0A9W4USG9"/>
<name>A0A9W4USG9_9PLEO</name>
<evidence type="ECO:0000256" key="1">
    <source>
        <dbReference type="ARBA" id="ARBA00008779"/>
    </source>
</evidence>